<organism evidence="1">
    <name type="scientific">Octopus bimaculoides</name>
    <name type="common">California two-spotted octopus</name>
    <dbReference type="NCBI Taxonomy" id="37653"/>
    <lineage>
        <taxon>Eukaryota</taxon>
        <taxon>Metazoa</taxon>
        <taxon>Spiralia</taxon>
        <taxon>Lophotrochozoa</taxon>
        <taxon>Mollusca</taxon>
        <taxon>Cephalopoda</taxon>
        <taxon>Coleoidea</taxon>
        <taxon>Octopodiformes</taxon>
        <taxon>Octopoda</taxon>
        <taxon>Incirrata</taxon>
        <taxon>Octopodidae</taxon>
        <taxon>Octopus</taxon>
    </lineage>
</organism>
<proteinExistence type="predicted"/>
<gene>
    <name evidence="1" type="ORF">OCBIM_22011968mg</name>
</gene>
<name>A0A0L8IE86_OCTBM</name>
<accession>A0A0L8IE86</accession>
<evidence type="ECO:0000313" key="1">
    <source>
        <dbReference type="EMBL" id="KOF99766.1"/>
    </source>
</evidence>
<protein>
    <submittedName>
        <fullName evidence="1">Uncharacterized protein</fullName>
    </submittedName>
</protein>
<dbReference type="AlphaFoldDB" id="A0A0L8IE86"/>
<sequence length="54" mass="6164">MTQLDIVQDVLGSLNSQNNCCVTSYTCFYKLLDILYIAQNIVSFLFENETIKVP</sequence>
<dbReference type="EMBL" id="KQ415895">
    <property type="protein sequence ID" value="KOF99766.1"/>
    <property type="molecule type" value="Genomic_DNA"/>
</dbReference>
<reference evidence="1" key="1">
    <citation type="submission" date="2015-07" db="EMBL/GenBank/DDBJ databases">
        <title>MeaNS - Measles Nucleotide Surveillance Program.</title>
        <authorList>
            <person name="Tran T."/>
            <person name="Druce J."/>
        </authorList>
    </citation>
    <scope>NUCLEOTIDE SEQUENCE</scope>
    <source>
        <strain evidence="1">UCB-OBI-ISO-001</strain>
        <tissue evidence="1">Gonad</tissue>
    </source>
</reference>